<keyword evidence="2" id="KW-1185">Reference proteome</keyword>
<name>A0A243WIM5_9BACT</name>
<accession>A0A243WIM5</accession>
<comment type="caution">
    <text evidence="1">The sequence shown here is derived from an EMBL/GenBank/DDBJ whole genome shotgun (WGS) entry which is preliminary data.</text>
</comment>
<protein>
    <recommendedName>
        <fullName evidence="3">STAS/SEC14 domain-containing protein</fullName>
    </recommendedName>
</protein>
<reference evidence="1 2" key="1">
    <citation type="submission" date="2017-01" db="EMBL/GenBank/DDBJ databases">
        <title>A new Hymenobacter.</title>
        <authorList>
            <person name="Liang Y."/>
            <person name="Feng F."/>
        </authorList>
    </citation>
    <scope>NUCLEOTIDE SEQUENCE [LARGE SCALE GENOMIC DNA]</scope>
    <source>
        <strain evidence="1">MIMBbqt21</strain>
    </source>
</reference>
<gene>
    <name evidence="1" type="ORF">BXP70_00125</name>
</gene>
<organism evidence="1 2">
    <name type="scientific">Hymenobacter crusticola</name>
    <dbReference type="NCBI Taxonomy" id="1770526"/>
    <lineage>
        <taxon>Bacteria</taxon>
        <taxon>Pseudomonadati</taxon>
        <taxon>Bacteroidota</taxon>
        <taxon>Cytophagia</taxon>
        <taxon>Cytophagales</taxon>
        <taxon>Hymenobacteraceae</taxon>
        <taxon>Hymenobacter</taxon>
    </lineage>
</organism>
<dbReference type="Proteomes" id="UP000194873">
    <property type="component" value="Unassembled WGS sequence"/>
</dbReference>
<evidence type="ECO:0008006" key="3">
    <source>
        <dbReference type="Google" id="ProtNLM"/>
    </source>
</evidence>
<evidence type="ECO:0000313" key="2">
    <source>
        <dbReference type="Proteomes" id="UP000194873"/>
    </source>
</evidence>
<proteinExistence type="predicted"/>
<sequence length="129" mass="14797">MTLSLDCDNNWLYAEWQEVQTPQTVEAGCQLILRYIQQEKCCKLLNDNTCVLGAWSVVNQWVNNRFFDNLAMAGVRKLAWVHSANCFSRYTTDCILQQVNSLVTASFNDLPGAFLWLQQSQMASYMRAS</sequence>
<dbReference type="AlphaFoldDB" id="A0A243WIM5"/>
<dbReference type="EMBL" id="MTSE01000001">
    <property type="protein sequence ID" value="OUJ75754.1"/>
    <property type="molecule type" value="Genomic_DNA"/>
</dbReference>
<evidence type="ECO:0000313" key="1">
    <source>
        <dbReference type="EMBL" id="OUJ75754.1"/>
    </source>
</evidence>